<reference evidence="1 2" key="1">
    <citation type="submission" date="2020-10" db="EMBL/GenBank/DDBJ databases">
        <title>The genome sequence of Chitinilyticum litopenaei 4Y14.</title>
        <authorList>
            <person name="Liu Y."/>
        </authorList>
    </citation>
    <scope>NUCLEOTIDE SEQUENCE [LARGE SCALE GENOMIC DNA]</scope>
    <source>
        <strain evidence="1 2">4Y14</strain>
    </source>
</reference>
<dbReference type="PANTHER" id="PTHR38784:SF1">
    <property type="entry name" value="SUCROSE PHOSPHORYLASE"/>
    <property type="match status" value="1"/>
</dbReference>
<dbReference type="InterPro" id="IPR011335">
    <property type="entry name" value="Restrct_endonuc-II-like"/>
</dbReference>
<gene>
    <name evidence="1" type="ORF">INR99_01895</name>
</gene>
<dbReference type="CDD" id="cd22368">
    <property type="entry name" value="YaeQ-like"/>
    <property type="match status" value="1"/>
</dbReference>
<dbReference type="InterPro" id="IPR009822">
    <property type="entry name" value="YaeQ"/>
</dbReference>
<name>A0A8J7K9G7_9NEIS</name>
<dbReference type="AlphaFoldDB" id="A0A8J7K9G7"/>
<evidence type="ECO:0000313" key="1">
    <source>
        <dbReference type="EMBL" id="MBE9608089.1"/>
    </source>
</evidence>
<evidence type="ECO:0000313" key="2">
    <source>
        <dbReference type="Proteomes" id="UP000604481"/>
    </source>
</evidence>
<dbReference type="InterPro" id="IPR038590">
    <property type="entry name" value="YaeQ_sf"/>
</dbReference>
<comment type="caution">
    <text evidence="1">The sequence shown here is derived from an EMBL/GenBank/DDBJ whole genome shotgun (WGS) entry which is preliminary data.</text>
</comment>
<dbReference type="Pfam" id="PF07152">
    <property type="entry name" value="YaeQ"/>
    <property type="match status" value="1"/>
</dbReference>
<dbReference type="PIRSF" id="PIRSF011484">
    <property type="entry name" value="YaeQ"/>
    <property type="match status" value="1"/>
</dbReference>
<dbReference type="Proteomes" id="UP000604481">
    <property type="component" value="Unassembled WGS sequence"/>
</dbReference>
<accession>A0A8J7K9G7</accession>
<dbReference type="RefSeq" id="WP_194114590.1">
    <property type="nucleotide sequence ID" value="NZ_JADFUA010000001.1"/>
</dbReference>
<dbReference type="PANTHER" id="PTHR38784">
    <property type="entry name" value="SUCROSE PHOSPHORYLASE"/>
    <property type="match status" value="1"/>
</dbReference>
<protein>
    <submittedName>
        <fullName evidence="1">YaeQ family protein</fullName>
    </submittedName>
</protein>
<sequence>MALKATVHKAELTISDMDRGYYATHHLTLARHPSETDERMMLRLLAFARHASETLEFGRGISDEDEPALWQKTLTDDIELWIDLGQPEEKRVRHACQRAGEVWIYTYGNRVAETWWKKIEGQVCRFDNLHVAEITLETLAELGQLAERTMRLNVTIQDGELWLASDTQSVQCRLQMLK</sequence>
<keyword evidence="2" id="KW-1185">Reference proteome</keyword>
<organism evidence="1 2">
    <name type="scientific">Chitinilyticum piscinae</name>
    <dbReference type="NCBI Taxonomy" id="2866724"/>
    <lineage>
        <taxon>Bacteria</taxon>
        <taxon>Pseudomonadati</taxon>
        <taxon>Pseudomonadota</taxon>
        <taxon>Betaproteobacteria</taxon>
        <taxon>Neisseriales</taxon>
        <taxon>Chitinibacteraceae</taxon>
        <taxon>Chitinilyticum</taxon>
    </lineage>
</organism>
<dbReference type="SMART" id="SM01322">
    <property type="entry name" value="YaeQ"/>
    <property type="match status" value="1"/>
</dbReference>
<proteinExistence type="predicted"/>
<dbReference type="Gene3D" id="3.10.640.10">
    <property type="entry name" value="Restriction endonuclease-like alpha-beta roll domain"/>
    <property type="match status" value="1"/>
</dbReference>
<dbReference type="SUPFAM" id="SSF52980">
    <property type="entry name" value="Restriction endonuclease-like"/>
    <property type="match status" value="1"/>
</dbReference>
<dbReference type="EMBL" id="JADFUA010000001">
    <property type="protein sequence ID" value="MBE9608089.1"/>
    <property type="molecule type" value="Genomic_DNA"/>
</dbReference>